<reference evidence="2" key="2">
    <citation type="submission" date="2023-05" db="EMBL/GenBank/DDBJ databases">
        <authorList>
            <consortium name="Lawrence Berkeley National Laboratory"/>
            <person name="Steindorff A."/>
            <person name="Hensen N."/>
            <person name="Bonometti L."/>
            <person name="Westerberg I."/>
            <person name="Brannstrom I.O."/>
            <person name="Guillou S."/>
            <person name="Cros-Aarteil S."/>
            <person name="Calhoun S."/>
            <person name="Haridas S."/>
            <person name="Kuo A."/>
            <person name="Mondo S."/>
            <person name="Pangilinan J."/>
            <person name="Riley R."/>
            <person name="Labutti K."/>
            <person name="Andreopoulos B."/>
            <person name="Lipzen A."/>
            <person name="Chen C."/>
            <person name="Yanf M."/>
            <person name="Daum C."/>
            <person name="Ng V."/>
            <person name="Clum A."/>
            <person name="Ohm R."/>
            <person name="Martin F."/>
            <person name="Silar P."/>
            <person name="Natvig D."/>
            <person name="Lalanne C."/>
            <person name="Gautier V."/>
            <person name="Ament-Velasquez S.L."/>
            <person name="Kruys A."/>
            <person name="Hutchinson M.I."/>
            <person name="Powell A.J."/>
            <person name="Barry K."/>
            <person name="Miller A.N."/>
            <person name="Grigoriev I.V."/>
            <person name="Debuchy R."/>
            <person name="Gladieux P."/>
            <person name="Thoren M.H."/>
            <person name="Johannesson H."/>
        </authorList>
    </citation>
    <scope>NUCLEOTIDE SEQUENCE</scope>
    <source>
        <strain evidence="2">CBS 757.83</strain>
    </source>
</reference>
<accession>A0AAN6Q0Y3</accession>
<feature type="compositionally biased region" description="Polar residues" evidence="1">
    <location>
        <begin position="380"/>
        <end position="392"/>
    </location>
</feature>
<name>A0AAN6Q0Y3_9PEZI</name>
<gene>
    <name evidence="2" type="ORF">N658DRAFT_496007</name>
</gene>
<comment type="caution">
    <text evidence="2">The sequence shown here is derived from an EMBL/GenBank/DDBJ whole genome shotgun (WGS) entry which is preliminary data.</text>
</comment>
<feature type="compositionally biased region" description="Acidic residues" evidence="1">
    <location>
        <begin position="340"/>
        <end position="351"/>
    </location>
</feature>
<feature type="region of interest" description="Disordered" evidence="1">
    <location>
        <begin position="414"/>
        <end position="433"/>
    </location>
</feature>
<feature type="compositionally biased region" description="Low complexity" evidence="1">
    <location>
        <begin position="739"/>
        <end position="752"/>
    </location>
</feature>
<feature type="compositionally biased region" description="Polar residues" evidence="1">
    <location>
        <begin position="167"/>
        <end position="182"/>
    </location>
</feature>
<feature type="compositionally biased region" description="Polar residues" evidence="1">
    <location>
        <begin position="59"/>
        <end position="68"/>
    </location>
</feature>
<feature type="compositionally biased region" description="Polar residues" evidence="1">
    <location>
        <begin position="727"/>
        <end position="738"/>
    </location>
</feature>
<feature type="compositionally biased region" description="Low complexity" evidence="1">
    <location>
        <begin position="711"/>
        <end position="726"/>
    </location>
</feature>
<feature type="compositionally biased region" description="Polar residues" evidence="1">
    <location>
        <begin position="263"/>
        <end position="275"/>
    </location>
</feature>
<evidence type="ECO:0000313" key="3">
    <source>
        <dbReference type="Proteomes" id="UP001305647"/>
    </source>
</evidence>
<feature type="compositionally biased region" description="Low complexity" evidence="1">
    <location>
        <begin position="686"/>
        <end position="701"/>
    </location>
</feature>
<dbReference type="Proteomes" id="UP001305647">
    <property type="component" value="Unassembled WGS sequence"/>
</dbReference>
<protein>
    <submittedName>
        <fullName evidence="2">Uncharacterized protein</fullName>
    </submittedName>
</protein>
<sequence>MACKRLSSVNTDKAGDKAAPVPHTPSNKRVKADIYEVPSSQPSPFTPMLGYSPILPTRSPLTQKSTNVDAPPLTVETVAKRPRTLVIQDSYSMASSEGLSSSVADESPRREEVAPSQPSTTTREPLSEIPVASLELGVGSTPTGETSSARRKRMFFEIPDSDDELESTGSTPFKARSTQQTPLKRDGGSWGTPIARDPVSGARSMGSGVSETPASLGRSEKENETPRIQVWNEEEMASEGEEPDSPTPRVTRSQTAKGKGRASQVSPNTASQFWTASVEDAGSSEQPGRPAGGVLAELAAPDPAVGEGSGTPSPCPRPSQFHGRMRELAEKPRKATPQLDDSEETASEAEEEHVPTSILRKPASQRTSRNDSSGHKKRQSTPIVITSDSSASEAPGTPTPVVRKVQIALPPASTAEEVCKETPRRKPHKLSPMYQRHAQARSQARSQFYSQGLESQRVPMEVIRSLGPQTDRSDIVISVDSDIVDDIVKGFRDHEFRDYRFPMQVCRCWIFAGDPANEVKHMATLGPARQPGQIDSDSGLGNAEFNAGASGHKFAHKLLQVYQLNNPIPLEDMVDNGLGDRPPPKYRYIPPAIVGQLLANLRCALFEEEGEVEEDEDVGEGDVTISQELEEQLRSDIIHSTQLQSTESRRHHEEEDIIPASQSPLKSRSNPAKTDDAFARPLAPAQRSSQRLRSQHQSQNRPASKPPGRNQQPQPTPSTRSLSTTTGSKPSNSIRPSQASTASDVSAPSSPATTPPPPRTTTKTKSSSAAVAVVAAGGGRAAFSVPRAPLPGSSEPSLPEDDDLPPLSGAMTGESLLPLPPLPPRTARTPAAGYLLLSSSQAGGALLPPDSLLVDEGRVAPPPVVWDSDGDEEE</sequence>
<feature type="region of interest" description="Disordered" evidence="1">
    <location>
        <begin position="89"/>
        <end position="401"/>
    </location>
</feature>
<feature type="compositionally biased region" description="Polar residues" evidence="1">
    <location>
        <begin position="660"/>
        <end position="672"/>
    </location>
</feature>
<feature type="region of interest" description="Disordered" evidence="1">
    <location>
        <begin position="853"/>
        <end position="874"/>
    </location>
</feature>
<feature type="region of interest" description="Disordered" evidence="1">
    <location>
        <begin position="56"/>
        <end position="75"/>
    </location>
</feature>
<feature type="compositionally biased region" description="Basic and acidic residues" evidence="1">
    <location>
        <begin position="324"/>
        <end position="333"/>
    </location>
</feature>
<feature type="compositionally biased region" description="Acidic residues" evidence="1">
    <location>
        <begin position="232"/>
        <end position="244"/>
    </location>
</feature>
<dbReference type="AlphaFoldDB" id="A0AAN6Q0Y3"/>
<evidence type="ECO:0000256" key="1">
    <source>
        <dbReference type="SAM" id="MobiDB-lite"/>
    </source>
</evidence>
<evidence type="ECO:0000313" key="2">
    <source>
        <dbReference type="EMBL" id="KAK4101580.1"/>
    </source>
</evidence>
<dbReference type="EMBL" id="MU863634">
    <property type="protein sequence ID" value="KAK4101580.1"/>
    <property type="molecule type" value="Genomic_DNA"/>
</dbReference>
<feature type="compositionally biased region" description="Polar residues" evidence="1">
    <location>
        <begin position="89"/>
        <end position="104"/>
    </location>
</feature>
<feature type="region of interest" description="Disordered" evidence="1">
    <location>
        <begin position="1"/>
        <end position="31"/>
    </location>
</feature>
<keyword evidence="3" id="KW-1185">Reference proteome</keyword>
<feature type="compositionally biased region" description="Low complexity" evidence="1">
    <location>
        <begin position="760"/>
        <end position="775"/>
    </location>
</feature>
<organism evidence="2 3">
    <name type="scientific">Parathielavia hyrcaniae</name>
    <dbReference type="NCBI Taxonomy" id="113614"/>
    <lineage>
        <taxon>Eukaryota</taxon>
        <taxon>Fungi</taxon>
        <taxon>Dikarya</taxon>
        <taxon>Ascomycota</taxon>
        <taxon>Pezizomycotina</taxon>
        <taxon>Sordariomycetes</taxon>
        <taxon>Sordariomycetidae</taxon>
        <taxon>Sordariales</taxon>
        <taxon>Chaetomiaceae</taxon>
        <taxon>Parathielavia</taxon>
    </lineage>
</organism>
<reference evidence="2" key="1">
    <citation type="journal article" date="2023" name="Mol. Phylogenet. Evol.">
        <title>Genome-scale phylogeny and comparative genomics of the fungal order Sordariales.</title>
        <authorList>
            <person name="Hensen N."/>
            <person name="Bonometti L."/>
            <person name="Westerberg I."/>
            <person name="Brannstrom I.O."/>
            <person name="Guillou S."/>
            <person name="Cros-Aarteil S."/>
            <person name="Calhoun S."/>
            <person name="Haridas S."/>
            <person name="Kuo A."/>
            <person name="Mondo S."/>
            <person name="Pangilinan J."/>
            <person name="Riley R."/>
            <person name="LaButti K."/>
            <person name="Andreopoulos B."/>
            <person name="Lipzen A."/>
            <person name="Chen C."/>
            <person name="Yan M."/>
            <person name="Daum C."/>
            <person name="Ng V."/>
            <person name="Clum A."/>
            <person name="Steindorff A."/>
            <person name="Ohm R.A."/>
            <person name="Martin F."/>
            <person name="Silar P."/>
            <person name="Natvig D.O."/>
            <person name="Lalanne C."/>
            <person name="Gautier V."/>
            <person name="Ament-Velasquez S.L."/>
            <person name="Kruys A."/>
            <person name="Hutchinson M.I."/>
            <person name="Powell A.J."/>
            <person name="Barry K."/>
            <person name="Miller A.N."/>
            <person name="Grigoriev I.V."/>
            <person name="Debuchy R."/>
            <person name="Gladieux P."/>
            <person name="Hiltunen Thoren M."/>
            <person name="Johannesson H."/>
        </authorList>
    </citation>
    <scope>NUCLEOTIDE SEQUENCE</scope>
    <source>
        <strain evidence="2">CBS 757.83</strain>
    </source>
</reference>
<feature type="region of interest" description="Disordered" evidence="1">
    <location>
        <begin position="634"/>
        <end position="829"/>
    </location>
</feature>
<proteinExistence type="predicted"/>